<dbReference type="Proteomes" id="UP000009328">
    <property type="component" value="Unassembled WGS sequence"/>
</dbReference>
<accession>K0KZF9</accession>
<gene>
    <name evidence="1" type="ORF">BN7_6111</name>
</gene>
<comment type="caution">
    <text evidence="1">The sequence shown here is derived from an EMBL/GenBank/DDBJ whole genome shotgun (WGS) entry which is preliminary data.</text>
</comment>
<protein>
    <submittedName>
        <fullName evidence="1">Uncharacterized protein</fullName>
    </submittedName>
</protein>
<dbReference type="eggNOG" id="ENOG502T045">
    <property type="taxonomic scope" value="Eukaryota"/>
</dbReference>
<name>K0KZF9_WICCF</name>
<reference evidence="1 2" key="1">
    <citation type="journal article" date="2012" name="Eukaryot. Cell">
        <title>Draft genome sequence of Wickerhamomyces ciferrii NRRL Y-1031 F-60-10.</title>
        <authorList>
            <person name="Schneider J."/>
            <person name="Andrea H."/>
            <person name="Blom J."/>
            <person name="Jaenicke S."/>
            <person name="Ruckert C."/>
            <person name="Schorsch C."/>
            <person name="Szczepanowski R."/>
            <person name="Farwick M."/>
            <person name="Goesmann A."/>
            <person name="Puhler A."/>
            <person name="Schaffer S."/>
            <person name="Tauch A."/>
            <person name="Kohler T."/>
            <person name="Brinkrolf K."/>
        </authorList>
    </citation>
    <scope>NUCLEOTIDE SEQUENCE [LARGE SCALE GENOMIC DNA]</scope>
    <source>
        <strain evidence="2">ATCC 14091 / BCRC 22168 / CBS 111 / JCM 3599 / NBRC 0793 / NRRL Y-1031 F-60-10</strain>
    </source>
</reference>
<proteinExistence type="predicted"/>
<dbReference type="InParanoid" id="K0KZF9"/>
<organism evidence="1 2">
    <name type="scientific">Wickerhamomyces ciferrii (strain ATCC 14091 / BCRC 22168 / CBS 111 / JCM 3599 / NBRC 0793 / NRRL Y-1031 F-60-10)</name>
    <name type="common">Yeast</name>
    <name type="synonym">Pichia ciferrii</name>
    <dbReference type="NCBI Taxonomy" id="1206466"/>
    <lineage>
        <taxon>Eukaryota</taxon>
        <taxon>Fungi</taxon>
        <taxon>Dikarya</taxon>
        <taxon>Ascomycota</taxon>
        <taxon>Saccharomycotina</taxon>
        <taxon>Saccharomycetes</taxon>
        <taxon>Phaffomycetales</taxon>
        <taxon>Wickerhamomycetaceae</taxon>
        <taxon>Wickerhamomyces</taxon>
    </lineage>
</organism>
<keyword evidence="2" id="KW-1185">Reference proteome</keyword>
<dbReference type="HOGENOM" id="CLU_622878_0_0_1"/>
<dbReference type="AlphaFoldDB" id="K0KZF9"/>
<dbReference type="EMBL" id="CAIF01000252">
    <property type="protein sequence ID" value="CCH46518.1"/>
    <property type="molecule type" value="Genomic_DNA"/>
</dbReference>
<evidence type="ECO:0000313" key="1">
    <source>
        <dbReference type="EMBL" id="CCH46518.1"/>
    </source>
</evidence>
<sequence length="440" mass="51044">MIKFLLDWPWKWYGQINEIKQKLYTLLESTKEDQSDFQKITIQNLTILKIQQFCALIMCIGSPFLSGFLLLFARDYIIIIGNDDGNDQSLIFSDLNIGIFVSCGILRVVIQISEHIQQSTASIESKTEKFISEHNHFNSLDIELRHKEINQNVQLLDRITILERQMNQMSKKFEIFYNNNKFIIENNMTLLTSKHFKILEKEINELHYNIHTRTNDLDSKIHSIITTSSTTTQSFDNNQQQHHQYEKENLQPIPSNSFTTPQIQNHQSNASLHGIPLSPKSPSYHPPSPPSILPFEQYTKLTQQLPSPLSKITSLIPILNPFQDRSTTQDQDIFDAEITMKELSNLDALNKFNLGSRPIVEYVINIPFAFKSFTWFIISHIPINVLKIIYFVLLGILDILVSRAGIKDDQHELEVRNRDHKDIKDRNELHIESGIRKNST</sequence>
<evidence type="ECO:0000313" key="2">
    <source>
        <dbReference type="Proteomes" id="UP000009328"/>
    </source>
</evidence>